<evidence type="ECO:0000256" key="8">
    <source>
        <dbReference type="HAMAP-Rule" id="MF_00178"/>
    </source>
</evidence>
<comment type="subunit">
    <text evidence="8">Forms an icosahedral capsid composed of 60 subunits, arranged as a dodecamer of pentamers.</text>
</comment>
<feature type="binding site" evidence="8">
    <location>
        <begin position="82"/>
        <end position="84"/>
    </location>
    <ligand>
        <name>5-amino-6-(D-ribitylamino)uracil</name>
        <dbReference type="ChEBI" id="CHEBI:15934"/>
    </ligand>
</feature>
<comment type="catalytic activity">
    <reaction evidence="6 8">
        <text>(2S)-2-hydroxy-3-oxobutyl phosphate + 5-amino-6-(D-ribitylamino)uracil = 6,7-dimethyl-8-(1-D-ribityl)lumazine + phosphate + 2 H2O + H(+)</text>
        <dbReference type="Rhea" id="RHEA:26152"/>
        <dbReference type="ChEBI" id="CHEBI:15377"/>
        <dbReference type="ChEBI" id="CHEBI:15378"/>
        <dbReference type="ChEBI" id="CHEBI:15934"/>
        <dbReference type="ChEBI" id="CHEBI:43474"/>
        <dbReference type="ChEBI" id="CHEBI:58201"/>
        <dbReference type="ChEBI" id="CHEBI:58830"/>
        <dbReference type="EC" id="2.5.1.78"/>
    </reaction>
</comment>
<evidence type="ECO:0000313" key="9">
    <source>
        <dbReference type="EMBL" id="SHL13004.1"/>
    </source>
</evidence>
<dbReference type="SUPFAM" id="SSF52121">
    <property type="entry name" value="Lumazine synthase"/>
    <property type="match status" value="1"/>
</dbReference>
<protein>
    <recommendedName>
        <fullName evidence="7 8">6,7-dimethyl-8-ribityllumazine synthase</fullName>
        <shortName evidence="8">DMRL synthase</shortName>
        <shortName evidence="8">LS</shortName>
        <shortName evidence="8">Lumazine synthase</shortName>
        <ecNumber evidence="3 8">2.5.1.78</ecNumber>
    </recommendedName>
</protein>
<keyword evidence="10" id="KW-1185">Reference proteome</keyword>
<dbReference type="AlphaFoldDB" id="A0A1M6Y460"/>
<feature type="binding site" evidence="8">
    <location>
        <begin position="87"/>
        <end position="88"/>
    </location>
    <ligand>
        <name>(2S)-2-hydroxy-3-oxobutyl phosphate</name>
        <dbReference type="ChEBI" id="CHEBI:58830"/>
    </ligand>
</feature>
<gene>
    <name evidence="8" type="primary">ribH</name>
    <name evidence="9" type="ORF">SAMN05443507_1423</name>
</gene>
<reference evidence="10" key="1">
    <citation type="submission" date="2016-11" db="EMBL/GenBank/DDBJ databases">
        <authorList>
            <person name="Varghese N."/>
            <person name="Submissions S."/>
        </authorList>
    </citation>
    <scope>NUCLEOTIDE SEQUENCE [LARGE SCALE GENOMIC DNA]</scope>
    <source>
        <strain evidence="10">USBA-503</strain>
    </source>
</reference>
<evidence type="ECO:0000256" key="7">
    <source>
        <dbReference type="ARBA" id="ARBA00072606"/>
    </source>
</evidence>
<dbReference type="CDD" id="cd09209">
    <property type="entry name" value="Lumazine_synthase-I"/>
    <property type="match status" value="1"/>
</dbReference>
<dbReference type="InterPro" id="IPR002180">
    <property type="entry name" value="LS/RS"/>
</dbReference>
<organism evidence="9 10">
    <name type="scientific">Alicyclobacillus tolerans</name>
    <dbReference type="NCBI Taxonomy" id="90970"/>
    <lineage>
        <taxon>Bacteria</taxon>
        <taxon>Bacillati</taxon>
        <taxon>Bacillota</taxon>
        <taxon>Bacilli</taxon>
        <taxon>Bacillales</taxon>
        <taxon>Alicyclobacillaceae</taxon>
        <taxon>Alicyclobacillus</taxon>
    </lineage>
</organism>
<feature type="active site" description="Proton donor" evidence="8">
    <location>
        <position position="90"/>
    </location>
</feature>
<feature type="binding site" evidence="8">
    <location>
        <position position="129"/>
    </location>
    <ligand>
        <name>(2S)-2-hydroxy-3-oxobutyl phosphate</name>
        <dbReference type="ChEBI" id="CHEBI:58830"/>
    </ligand>
</feature>
<comment type="pathway">
    <text evidence="1 8">Cofactor biosynthesis; riboflavin biosynthesis; riboflavin from 2-hydroxy-3-oxobutyl phosphate and 5-amino-6-(D-ribitylamino)uracil: step 1/2.</text>
</comment>
<dbReference type="NCBIfam" id="TIGR00114">
    <property type="entry name" value="lumazine-synth"/>
    <property type="match status" value="1"/>
</dbReference>
<dbReference type="EMBL" id="FRAF01000042">
    <property type="protein sequence ID" value="SHL13004.1"/>
    <property type="molecule type" value="Genomic_DNA"/>
</dbReference>
<dbReference type="InterPro" id="IPR036467">
    <property type="entry name" value="LS/RS_sf"/>
</dbReference>
<dbReference type="GO" id="GO:0009349">
    <property type="term" value="C:riboflavin synthase complex"/>
    <property type="evidence" value="ECO:0007669"/>
    <property type="project" value="UniProtKB-UniRule"/>
</dbReference>
<evidence type="ECO:0000256" key="5">
    <source>
        <dbReference type="ARBA" id="ARBA00022679"/>
    </source>
</evidence>
<evidence type="ECO:0000256" key="3">
    <source>
        <dbReference type="ARBA" id="ARBA00012664"/>
    </source>
</evidence>
<evidence type="ECO:0000256" key="6">
    <source>
        <dbReference type="ARBA" id="ARBA00048785"/>
    </source>
</evidence>
<dbReference type="RefSeq" id="WP_072875373.1">
    <property type="nucleotide sequence ID" value="NZ_FRAF01000042.1"/>
</dbReference>
<dbReference type="FunFam" id="3.40.50.960:FF:000001">
    <property type="entry name" value="6,7-dimethyl-8-ribityllumazine synthase"/>
    <property type="match status" value="1"/>
</dbReference>
<dbReference type="UniPathway" id="UPA00275">
    <property type="reaction ID" value="UER00404"/>
</dbReference>
<keyword evidence="4 8" id="KW-0686">Riboflavin biosynthesis</keyword>
<feature type="binding site" evidence="8">
    <location>
        <position position="24"/>
    </location>
    <ligand>
        <name>5-amino-6-(D-ribitylamino)uracil</name>
        <dbReference type="ChEBI" id="CHEBI:15934"/>
    </ligand>
</feature>
<name>A0A1M6Y460_9BACL</name>
<keyword evidence="5 8" id="KW-0808">Transferase</keyword>
<dbReference type="NCBIfam" id="NF000812">
    <property type="entry name" value="PRK00061.1-4"/>
    <property type="match status" value="1"/>
</dbReference>
<proteinExistence type="inferred from homology"/>
<dbReference type="Pfam" id="PF00885">
    <property type="entry name" value="DMRL_synthase"/>
    <property type="match status" value="1"/>
</dbReference>
<dbReference type="InterPro" id="IPR034964">
    <property type="entry name" value="LS"/>
</dbReference>
<sequence length="159" mass="17054">MNAQIWEGHLIGQGLRFGIVVGRFNEFITHRLLGGALDALQRHGVEESAVHVAYVPGAFEIPFAAKRLMQSGRFDAVITLGAVIRGSTPHFEYVSSEVAKGVANLSLQAEIPVIFGVLTTDTIEQAIERAGTKAGNKGWEAAVSAIEMANLNRSLQNLG</sequence>
<dbReference type="HAMAP" id="MF_00178">
    <property type="entry name" value="Lumazine_synth"/>
    <property type="match status" value="1"/>
</dbReference>
<accession>A0A1M6Y460</accession>
<dbReference type="Gene3D" id="3.40.50.960">
    <property type="entry name" value="Lumazine/riboflavin synthase"/>
    <property type="match status" value="1"/>
</dbReference>
<evidence type="ECO:0000256" key="4">
    <source>
        <dbReference type="ARBA" id="ARBA00022619"/>
    </source>
</evidence>
<dbReference type="EC" id="2.5.1.78" evidence="3 8"/>
<dbReference type="PANTHER" id="PTHR21058:SF0">
    <property type="entry name" value="6,7-DIMETHYL-8-RIBITYLLUMAZINE SYNTHASE"/>
    <property type="match status" value="1"/>
</dbReference>
<evidence type="ECO:0000313" key="10">
    <source>
        <dbReference type="Proteomes" id="UP000184016"/>
    </source>
</evidence>
<evidence type="ECO:0000256" key="1">
    <source>
        <dbReference type="ARBA" id="ARBA00004917"/>
    </source>
</evidence>
<dbReference type="PANTHER" id="PTHR21058">
    <property type="entry name" value="6,7-DIMETHYL-8-RIBITYLLUMAZINE SYNTHASE DMRL SYNTHASE LUMAZINE SYNTHASE"/>
    <property type="match status" value="1"/>
</dbReference>
<dbReference type="Proteomes" id="UP000184016">
    <property type="component" value="Unassembled WGS sequence"/>
</dbReference>
<comment type="similarity">
    <text evidence="2 8">Belongs to the DMRL synthase family.</text>
</comment>
<feature type="binding site" evidence="8">
    <location>
        <position position="115"/>
    </location>
    <ligand>
        <name>5-amino-6-(D-ribitylamino)uracil</name>
        <dbReference type="ChEBI" id="CHEBI:15934"/>
    </ligand>
</feature>
<dbReference type="STRING" id="1830138.SAMN05443507_1423"/>
<dbReference type="GO" id="GO:0009231">
    <property type="term" value="P:riboflavin biosynthetic process"/>
    <property type="evidence" value="ECO:0007669"/>
    <property type="project" value="UniProtKB-UniRule"/>
</dbReference>
<evidence type="ECO:0000256" key="2">
    <source>
        <dbReference type="ARBA" id="ARBA00007424"/>
    </source>
</evidence>
<dbReference type="GO" id="GO:0000906">
    <property type="term" value="F:6,7-dimethyl-8-ribityllumazine synthase activity"/>
    <property type="evidence" value="ECO:0007669"/>
    <property type="project" value="UniProtKB-UniRule"/>
</dbReference>
<comment type="function">
    <text evidence="8">Catalyzes the formation of 6,7-dimethyl-8-ribityllumazine by condensation of 5-amino-6-(D-ribitylamino)uracil with 3,4-dihydroxy-2-butanone 4-phosphate. This is the penultimate step in the biosynthesis of riboflavin.</text>
</comment>
<dbReference type="OrthoDB" id="9809709at2"/>
<feature type="binding site" evidence="8">
    <location>
        <begin position="58"/>
        <end position="60"/>
    </location>
    <ligand>
        <name>5-amino-6-(D-ribitylamino)uracil</name>
        <dbReference type="ChEBI" id="CHEBI:15934"/>
    </ligand>
</feature>
<dbReference type="GO" id="GO:0005829">
    <property type="term" value="C:cytosol"/>
    <property type="evidence" value="ECO:0007669"/>
    <property type="project" value="TreeGrafter"/>
</dbReference>